<dbReference type="GO" id="GO:0047121">
    <property type="term" value="F:isoquinoline 1-oxidoreductase activity"/>
    <property type="evidence" value="ECO:0007669"/>
    <property type="project" value="UniProtKB-EC"/>
</dbReference>
<dbReference type="RefSeq" id="WP_310344371.1">
    <property type="nucleotide sequence ID" value="NZ_JAVDXO010000007.1"/>
</dbReference>
<reference evidence="2 3" key="1">
    <citation type="submission" date="2023-07" db="EMBL/GenBank/DDBJ databases">
        <title>Sorghum-associated microbial communities from plants grown in Nebraska, USA.</title>
        <authorList>
            <person name="Schachtman D."/>
        </authorList>
    </citation>
    <scope>NUCLEOTIDE SEQUENCE [LARGE SCALE GENOMIC DNA]</scope>
    <source>
        <strain evidence="2 3">BE308</strain>
    </source>
</reference>
<gene>
    <name evidence="2" type="ORF">J2X15_003144</name>
</gene>
<dbReference type="SMART" id="SM01008">
    <property type="entry name" value="Ald_Xan_dh_C"/>
    <property type="match status" value="1"/>
</dbReference>
<dbReference type="PANTHER" id="PTHR47495:SF2">
    <property type="entry name" value="ALDEHYDE DEHYDROGENASE"/>
    <property type="match status" value="1"/>
</dbReference>
<dbReference type="InterPro" id="IPR006311">
    <property type="entry name" value="TAT_signal"/>
</dbReference>
<keyword evidence="2" id="KW-0560">Oxidoreductase</keyword>
<dbReference type="InterPro" id="IPR008274">
    <property type="entry name" value="AldOxase/xan_DH_MoCoBD1"/>
</dbReference>
<dbReference type="InterPro" id="IPR046867">
    <property type="entry name" value="AldOxase/xan_DH_MoCoBD2"/>
</dbReference>
<protein>
    <submittedName>
        <fullName evidence="2">Isoquinoline 1-oxidoreductase beta subunit</fullName>
        <ecNumber evidence="2">1.3.99.16</ecNumber>
    </submittedName>
</protein>
<proteinExistence type="predicted"/>
<dbReference type="InterPro" id="IPR052516">
    <property type="entry name" value="N-heterocyclic_Hydroxylase"/>
</dbReference>
<dbReference type="EC" id="1.3.99.16" evidence="2"/>
<dbReference type="InterPro" id="IPR037165">
    <property type="entry name" value="AldOxase/xan_DH_Mopterin-bd_sf"/>
</dbReference>
<dbReference type="Pfam" id="PF02738">
    <property type="entry name" value="MoCoBD_1"/>
    <property type="match status" value="1"/>
</dbReference>
<name>A0ABU1ZSK6_9BURK</name>
<dbReference type="InterPro" id="IPR000674">
    <property type="entry name" value="Ald_Oxase/Xan_DH_a/b"/>
</dbReference>
<keyword evidence="3" id="KW-1185">Reference proteome</keyword>
<feature type="domain" description="Aldehyde oxidase/xanthine dehydrogenase a/b hammerhead" evidence="1">
    <location>
        <begin position="240"/>
        <end position="317"/>
    </location>
</feature>
<dbReference type="PANTHER" id="PTHR47495">
    <property type="entry name" value="ALDEHYDE DEHYDROGENASE"/>
    <property type="match status" value="1"/>
</dbReference>
<evidence type="ECO:0000313" key="3">
    <source>
        <dbReference type="Proteomes" id="UP001268089"/>
    </source>
</evidence>
<dbReference type="PIRSF" id="PIRSF036389">
    <property type="entry name" value="IOR_B"/>
    <property type="match status" value="1"/>
</dbReference>
<evidence type="ECO:0000313" key="2">
    <source>
        <dbReference type="EMBL" id="MDR7307840.1"/>
    </source>
</evidence>
<evidence type="ECO:0000259" key="1">
    <source>
        <dbReference type="SMART" id="SM01008"/>
    </source>
</evidence>
<accession>A0ABU1ZSK6</accession>
<dbReference type="Gene3D" id="3.90.1170.50">
    <property type="entry name" value="Aldehyde oxidase/xanthine dehydrogenase, a/b hammerhead"/>
    <property type="match status" value="1"/>
</dbReference>
<dbReference type="InterPro" id="IPR012368">
    <property type="entry name" value="OxRdtase_Mopterin-bd_su_IorB"/>
</dbReference>
<dbReference type="Gene3D" id="3.30.365.10">
    <property type="entry name" value="Aldehyde oxidase/xanthine dehydrogenase, molybdopterin binding domain"/>
    <property type="match status" value="4"/>
</dbReference>
<dbReference type="Pfam" id="PF20256">
    <property type="entry name" value="MoCoBD_2"/>
    <property type="match status" value="1"/>
</dbReference>
<organism evidence="2 3">
    <name type="scientific">Rhodoferax saidenbachensis</name>
    <dbReference type="NCBI Taxonomy" id="1484693"/>
    <lineage>
        <taxon>Bacteria</taxon>
        <taxon>Pseudomonadati</taxon>
        <taxon>Pseudomonadota</taxon>
        <taxon>Betaproteobacteria</taxon>
        <taxon>Burkholderiales</taxon>
        <taxon>Comamonadaceae</taxon>
        <taxon>Rhodoferax</taxon>
    </lineage>
</organism>
<dbReference type="EMBL" id="JAVDXO010000007">
    <property type="protein sequence ID" value="MDR7307840.1"/>
    <property type="molecule type" value="Genomic_DNA"/>
</dbReference>
<dbReference type="Proteomes" id="UP001268089">
    <property type="component" value="Unassembled WGS sequence"/>
</dbReference>
<comment type="caution">
    <text evidence="2">The sequence shown here is derived from an EMBL/GenBank/DDBJ whole genome shotgun (WGS) entry which is preliminary data.</text>
</comment>
<dbReference type="PROSITE" id="PS51318">
    <property type="entry name" value="TAT"/>
    <property type="match status" value="1"/>
</dbReference>
<dbReference type="SUPFAM" id="SSF56003">
    <property type="entry name" value="Molybdenum cofactor-binding domain"/>
    <property type="match status" value="2"/>
</dbReference>
<sequence length="746" mass="78967">MGKLATIARRTFLIGSAAVVGGVAFGVYKVKQAAPNPLLDDLPQGATALTPYVRIDGHGVTLITPRAEMGQGIHTTLAALVAEELDVAWGSIRVEHGAPGAAYYNRALVEANIPFADQDHGHAAEAMRGTMGVMAKLLPMQITGGSSSVADLFDRMRVAGAAARFALVAAAAQKFNLPAAQLKTDSGNVVAPDGRRLTYLELAPAAAVIDLPASPPLKPREQWRYLGKSLPRVDMVAKCTGTATFGIDVRLPDMVFATVRMNPAMGAALVSFDATAAKAMRGVVKVVDLPGGIAVIANNTWRAFQAAQAVQCDWAGPGYPASTAAMIDGIVASMTDKNRDSRLRDDGNVDQALAAGTRLEAEYRVPFLAHATMEPMNAVAWLHDSQLDIWAGVQNPTAARDQAAKVAGLDASKVHLHTTLMGGGFGRRLESDFVVQAVRLALAMTGKPVKMTWRREEDMTLDFYRPAAVARFRGTTAGKQVHALDVQVASLSVVESSLGRLGLPAMGPDAKIIEGAFDQPYGIANYRATAYRTPAARPVTYARSVGNSFNGFFIESFIDELAAQAGADPLNLRLALLNHEPSRQVLSAVAAMSGWGQPLAAGRGRGVAFHLCRGVPVAQVVEITTTKDGVKIDKVFVAVDVGTALDPRNLEAQLQSGVIFGLSSAVYGEITFAKGAAEQTNFHNYPVLRMQQAPQIAVKVLESGGTIRGVGETGVPPAAPALANAIFHATGKRIRELPLRKHIDFV</sequence>